<keyword evidence="1" id="KW-1133">Transmembrane helix</keyword>
<accession>A0A809R9L7</accession>
<feature type="transmembrane region" description="Helical" evidence="1">
    <location>
        <begin position="82"/>
        <end position="102"/>
    </location>
</feature>
<dbReference type="KEGG" id="npy:NPRO_17850"/>
<feature type="transmembrane region" description="Helical" evidence="1">
    <location>
        <begin position="155"/>
        <end position="177"/>
    </location>
</feature>
<evidence type="ECO:0000256" key="1">
    <source>
        <dbReference type="SAM" id="Phobius"/>
    </source>
</evidence>
<evidence type="ECO:0008006" key="5">
    <source>
        <dbReference type="Google" id="ProtNLM"/>
    </source>
</evidence>
<feature type="transmembrane region" description="Helical" evidence="1">
    <location>
        <begin position="189"/>
        <end position="206"/>
    </location>
</feature>
<feature type="transmembrane region" description="Helical" evidence="1">
    <location>
        <begin position="386"/>
        <end position="407"/>
    </location>
</feature>
<feature type="signal peptide" evidence="2">
    <location>
        <begin position="1"/>
        <end position="21"/>
    </location>
</feature>
<proteinExistence type="predicted"/>
<keyword evidence="1" id="KW-0472">Membrane</keyword>
<evidence type="ECO:0000313" key="4">
    <source>
        <dbReference type="Proteomes" id="UP000662873"/>
    </source>
</evidence>
<gene>
    <name evidence="3" type="ORF">NPRO_17850</name>
</gene>
<feature type="transmembrane region" description="Helical" evidence="1">
    <location>
        <begin position="322"/>
        <end position="344"/>
    </location>
</feature>
<name>A0A809R9L7_9BACT</name>
<dbReference type="PROSITE" id="PS51257">
    <property type="entry name" value="PROKAR_LIPOPROTEIN"/>
    <property type="match status" value="1"/>
</dbReference>
<sequence length="428" mass="45332">MKRWVASFAIAVLACAWIALQSPTSSSLLQDSDTAVLLNALEERSSPLSWFLGDWPLQNHFYRPVSTLLFEGDLALWGRDGAGFGATNTALCILSVLALFWFIRELTDSPILAAGASLLFANLHFARPIPFGSGLTLAAIVAAFAVVLRPENLKMSAYASLLWVFAAATASGLSPFYGGVQAWLPGRTASSMTVFLLGALSAYARFERLRKTGESRASWILASFGLMLLALGCYEQAVVAPGLLALIAAHFWLDGKRPAWPIVAGAIALVGAYAILRTQLVPLSPSGYQSQQFRSGPGVGMSLLGYAFPAGQALWLGGSSLALGWAVGFTALPYSLALNVASNLAGLRAALTRPSVLAFGWVASLVAFLPMAWLKPFAHYDYLPTALRMLLAAGLIAAAAQATAIAISRRAIPAPLRPDPAPGSLPRR</sequence>
<keyword evidence="1" id="KW-0812">Transmembrane</keyword>
<feature type="transmembrane region" description="Helical" evidence="1">
    <location>
        <begin position="297"/>
        <end position="316"/>
    </location>
</feature>
<dbReference type="Proteomes" id="UP000662873">
    <property type="component" value="Chromosome"/>
</dbReference>
<feature type="transmembrane region" description="Helical" evidence="1">
    <location>
        <begin position="356"/>
        <end position="374"/>
    </location>
</feature>
<reference evidence="3" key="1">
    <citation type="journal article" name="DNA Res.">
        <title>The physiological potential of anammox bacteria as revealed by their core genome structure.</title>
        <authorList>
            <person name="Okubo T."/>
            <person name="Toyoda A."/>
            <person name="Fukuhara K."/>
            <person name="Uchiyama I."/>
            <person name="Harigaya Y."/>
            <person name="Kuroiwa M."/>
            <person name="Suzuki T."/>
            <person name="Murakami Y."/>
            <person name="Suwa Y."/>
            <person name="Takami H."/>
        </authorList>
    </citation>
    <scope>NUCLEOTIDE SEQUENCE</scope>
    <source>
        <strain evidence="3">317325-2</strain>
    </source>
</reference>
<feature type="transmembrane region" description="Helical" evidence="1">
    <location>
        <begin position="259"/>
        <end position="276"/>
    </location>
</feature>
<dbReference type="EMBL" id="AP021858">
    <property type="protein sequence ID" value="BBO24190.1"/>
    <property type="molecule type" value="Genomic_DNA"/>
</dbReference>
<feature type="transmembrane region" description="Helical" evidence="1">
    <location>
        <begin position="131"/>
        <end position="148"/>
    </location>
</feature>
<dbReference type="AlphaFoldDB" id="A0A809R9L7"/>
<feature type="chain" id="PRO_5035228349" description="Glycosyltransferase RgtA/B/C/D-like domain-containing protein" evidence="2">
    <location>
        <begin position="22"/>
        <end position="428"/>
    </location>
</feature>
<organism evidence="3 4">
    <name type="scientific">Candidatus Nitrosymbiomonas proteolyticus</name>
    <dbReference type="NCBI Taxonomy" id="2608984"/>
    <lineage>
        <taxon>Bacteria</taxon>
        <taxon>Bacillati</taxon>
        <taxon>Armatimonadota</taxon>
        <taxon>Armatimonadota incertae sedis</taxon>
        <taxon>Candidatus Nitrosymbiomonas</taxon>
    </lineage>
</organism>
<protein>
    <recommendedName>
        <fullName evidence="5">Glycosyltransferase RgtA/B/C/D-like domain-containing protein</fullName>
    </recommendedName>
</protein>
<evidence type="ECO:0000256" key="2">
    <source>
        <dbReference type="SAM" id="SignalP"/>
    </source>
</evidence>
<keyword evidence="2" id="KW-0732">Signal</keyword>
<feature type="transmembrane region" description="Helical" evidence="1">
    <location>
        <begin position="226"/>
        <end position="253"/>
    </location>
</feature>
<evidence type="ECO:0000313" key="3">
    <source>
        <dbReference type="EMBL" id="BBO24190.1"/>
    </source>
</evidence>